<evidence type="ECO:0000256" key="7">
    <source>
        <dbReference type="ARBA" id="ARBA00022660"/>
    </source>
</evidence>
<evidence type="ECO:0000256" key="14">
    <source>
        <dbReference type="ARBA" id="ARBA00023128"/>
    </source>
</evidence>
<feature type="transmembrane region" description="Helical" evidence="17">
    <location>
        <begin position="234"/>
        <end position="256"/>
    </location>
</feature>
<dbReference type="InterPro" id="IPR003918">
    <property type="entry name" value="NADH_UbQ_OxRdtase"/>
</dbReference>
<dbReference type="Pfam" id="PF01059">
    <property type="entry name" value="Oxidored_q5_N"/>
    <property type="match status" value="1"/>
</dbReference>
<feature type="transmembrane region" description="Helical" evidence="17">
    <location>
        <begin position="53"/>
        <end position="71"/>
    </location>
</feature>
<dbReference type="GO" id="GO:0015990">
    <property type="term" value="P:electron transport coupled proton transport"/>
    <property type="evidence" value="ECO:0007669"/>
    <property type="project" value="TreeGrafter"/>
</dbReference>
<dbReference type="EMBL" id="LR536619">
    <property type="protein sequence ID" value="VFU78835.1"/>
    <property type="molecule type" value="Genomic_DNA"/>
</dbReference>
<evidence type="ECO:0000256" key="3">
    <source>
        <dbReference type="ARBA" id="ARBA00009025"/>
    </source>
</evidence>
<keyword evidence="9" id="KW-1278">Translocase</keyword>
<evidence type="ECO:0000256" key="9">
    <source>
        <dbReference type="ARBA" id="ARBA00022967"/>
    </source>
</evidence>
<evidence type="ECO:0000256" key="10">
    <source>
        <dbReference type="ARBA" id="ARBA00022982"/>
    </source>
</evidence>
<dbReference type="GO" id="GO:0042773">
    <property type="term" value="P:ATP synthesis coupled electron transport"/>
    <property type="evidence" value="ECO:0007669"/>
    <property type="project" value="InterPro"/>
</dbReference>
<dbReference type="InterPro" id="IPR000260">
    <property type="entry name" value="NADH4_N"/>
</dbReference>
<feature type="domain" description="NADH:ubiquinone oxidoreductase chain 4 N-terminal" evidence="19">
    <location>
        <begin position="1"/>
        <end position="99"/>
    </location>
</feature>
<dbReference type="GO" id="GO:0008137">
    <property type="term" value="F:NADH dehydrogenase (ubiquinone) activity"/>
    <property type="evidence" value="ECO:0007669"/>
    <property type="project" value="UniProtKB-UniRule"/>
</dbReference>
<comment type="subcellular location">
    <subcellularLocation>
        <location evidence="2 17">Mitochondrion membrane</location>
        <topology evidence="2 17">Multi-pass membrane protein</topology>
    </subcellularLocation>
</comment>
<evidence type="ECO:0000256" key="16">
    <source>
        <dbReference type="ARBA" id="ARBA00049551"/>
    </source>
</evidence>
<keyword evidence="13 17" id="KW-0830">Ubiquinone</keyword>
<accession>A0A485M7P9</accession>
<dbReference type="EC" id="7.1.1.2" evidence="4 17"/>
<keyword evidence="8 17" id="KW-0812">Transmembrane</keyword>
<evidence type="ECO:0000256" key="5">
    <source>
        <dbReference type="ARBA" id="ARBA00021006"/>
    </source>
</evidence>
<comment type="similarity">
    <text evidence="3 17">Belongs to the complex I subunit 4 family.</text>
</comment>
<feature type="transmembrane region" description="Helical" evidence="17">
    <location>
        <begin position="268"/>
        <end position="289"/>
    </location>
</feature>
<comment type="function">
    <text evidence="1">Core subunit of the mitochondrial membrane respiratory chain NADH dehydrogenase (Complex I) that is believed to belong to the minimal assembly required for catalysis. Complex I functions in the transfer of electrons from NADH to the respiratory chain. The immediate electron acceptor for the enzyme is believed to be ubiquinone.</text>
</comment>
<evidence type="ECO:0000256" key="6">
    <source>
        <dbReference type="ARBA" id="ARBA00022448"/>
    </source>
</evidence>
<evidence type="ECO:0000259" key="19">
    <source>
        <dbReference type="Pfam" id="PF01059"/>
    </source>
</evidence>
<evidence type="ECO:0000256" key="8">
    <source>
        <dbReference type="ARBA" id="ARBA00022692"/>
    </source>
</evidence>
<evidence type="ECO:0000256" key="11">
    <source>
        <dbReference type="ARBA" id="ARBA00022989"/>
    </source>
</evidence>
<dbReference type="GO" id="GO:0048039">
    <property type="term" value="F:ubiquinone binding"/>
    <property type="evidence" value="ECO:0007669"/>
    <property type="project" value="TreeGrafter"/>
</dbReference>
<organism evidence="20">
    <name type="scientific">Proasellus solanasi</name>
    <dbReference type="NCBI Taxonomy" id="1282031"/>
    <lineage>
        <taxon>Eukaryota</taxon>
        <taxon>Metazoa</taxon>
        <taxon>Ecdysozoa</taxon>
        <taxon>Arthropoda</taxon>
        <taxon>Crustacea</taxon>
        <taxon>Multicrustacea</taxon>
        <taxon>Malacostraca</taxon>
        <taxon>Eumalacostraca</taxon>
        <taxon>Peracarida</taxon>
        <taxon>Isopoda</taxon>
        <taxon>Asellota</taxon>
        <taxon>Aselloidea</taxon>
        <taxon>Asellidae</taxon>
        <taxon>Proasellus</taxon>
    </lineage>
</organism>
<keyword evidence="6 17" id="KW-0813">Transport</keyword>
<evidence type="ECO:0000313" key="20">
    <source>
        <dbReference type="EMBL" id="VFU78835.1"/>
    </source>
</evidence>
<dbReference type="InterPro" id="IPR001750">
    <property type="entry name" value="ND/Mrp_TM"/>
</dbReference>
<keyword evidence="11 17" id="KW-1133">Transmembrane helix</keyword>
<keyword evidence="10 17" id="KW-0249">Electron transport</keyword>
<geneLocation type="mitochondrion" evidence="20"/>
<proteinExistence type="inferred from homology"/>
<dbReference type="Pfam" id="PF00361">
    <property type="entry name" value="Proton_antipo_M"/>
    <property type="match status" value="1"/>
</dbReference>
<evidence type="ECO:0000256" key="4">
    <source>
        <dbReference type="ARBA" id="ARBA00012944"/>
    </source>
</evidence>
<protein>
    <recommendedName>
        <fullName evidence="5 17">NADH-ubiquinone oxidoreductase chain 4</fullName>
        <ecNumber evidence="4 17">7.1.1.2</ecNumber>
    </recommendedName>
</protein>
<evidence type="ECO:0000256" key="13">
    <source>
        <dbReference type="ARBA" id="ARBA00023075"/>
    </source>
</evidence>
<name>A0A485M7P9_9CRUS</name>
<dbReference type="PANTHER" id="PTHR43507">
    <property type="entry name" value="NADH-UBIQUINONE OXIDOREDUCTASE CHAIN 4"/>
    <property type="match status" value="1"/>
</dbReference>
<keyword evidence="14 17" id="KW-0496">Mitochondrion</keyword>
<feature type="transmembrane region" description="Helical" evidence="17">
    <location>
        <begin position="295"/>
        <end position="314"/>
    </location>
</feature>
<gene>
    <name evidence="20" type="primary">nad4</name>
    <name evidence="20" type="ORF">PSOGMT01_0007</name>
</gene>
<reference evidence="20" key="1">
    <citation type="submission" date="2019-03" db="EMBL/GenBank/DDBJ databases">
        <authorList>
            <person name="Lefebure T."/>
            <person name="Lefebure T."/>
        </authorList>
    </citation>
    <scope>NUCLEOTIDE SEQUENCE [LARGE SCALE GENOMIC DNA]</scope>
</reference>
<evidence type="ECO:0000256" key="15">
    <source>
        <dbReference type="ARBA" id="ARBA00023136"/>
    </source>
</evidence>
<dbReference type="PRINTS" id="PR01437">
    <property type="entry name" value="NUOXDRDTASE4"/>
</dbReference>
<feature type="transmembrane region" description="Helical" evidence="17">
    <location>
        <begin position="373"/>
        <end position="396"/>
    </location>
</feature>
<evidence type="ECO:0000256" key="12">
    <source>
        <dbReference type="ARBA" id="ARBA00023027"/>
    </source>
</evidence>
<comment type="catalytic activity">
    <reaction evidence="16 17">
        <text>a ubiquinone + NADH + 5 H(+)(in) = a ubiquinol + NAD(+) + 4 H(+)(out)</text>
        <dbReference type="Rhea" id="RHEA:29091"/>
        <dbReference type="Rhea" id="RHEA-COMP:9565"/>
        <dbReference type="Rhea" id="RHEA-COMP:9566"/>
        <dbReference type="ChEBI" id="CHEBI:15378"/>
        <dbReference type="ChEBI" id="CHEBI:16389"/>
        <dbReference type="ChEBI" id="CHEBI:17976"/>
        <dbReference type="ChEBI" id="CHEBI:57540"/>
        <dbReference type="ChEBI" id="CHEBI:57945"/>
        <dbReference type="EC" id="7.1.1.2"/>
    </reaction>
</comment>
<sequence length="447" mass="49103">MMKVLAIILMLLCVSSWISLFIGISLLLIMVLMMSKHDMDWFEVSSLFSLDSVSFMLILLSVWVIMLMVVSSHKINLYNEYSSIFNIMLTLLLLTLILAFSYSNLLLFYIFFEASLVPTFILIMGWGYQPERLQAGVYMMLYTIFASLPLLVVLLNIMIKDSIGYLGETGTTFVGGAVVMISSLLAFMVKLPLYLVHLWLPKAHVEAPVAGSMILASVLLKLGGYGMVRLLPKLSSGIIMVNWALMSWGLLGGVYISLSCLRQVDVKVLIALSSVAHMAVVFGGIMTLTTWGVNGAVLVMMGHGFCSSGLFCIANMNYERSGTRSLLVMKGAQSIMPALTMWWFLLAAANMAAPPSMNLLGEINSILGLIKWSVLNSAPVAGLVFLAAAYSLYLYVSTQHGKTPFIGGSANGASVREHLLMFLHWAPINLLIVKYSTLQMFVCLDSL</sequence>
<keyword evidence="7 17" id="KW-0679">Respiratory chain</keyword>
<keyword evidence="12 17" id="KW-0520">NAD</keyword>
<dbReference type="AlphaFoldDB" id="A0A485M7P9"/>
<dbReference type="GO" id="GO:0031966">
    <property type="term" value="C:mitochondrial membrane"/>
    <property type="evidence" value="ECO:0007669"/>
    <property type="project" value="UniProtKB-SubCell"/>
</dbReference>
<evidence type="ECO:0000256" key="1">
    <source>
        <dbReference type="ARBA" id="ARBA00003257"/>
    </source>
</evidence>
<feature type="transmembrane region" description="Helical" evidence="17">
    <location>
        <begin position="140"/>
        <end position="159"/>
    </location>
</feature>
<dbReference type="PANTHER" id="PTHR43507:SF20">
    <property type="entry name" value="NADH-UBIQUINONE OXIDOREDUCTASE CHAIN 4"/>
    <property type="match status" value="1"/>
</dbReference>
<feature type="transmembrane region" description="Helical" evidence="17">
    <location>
        <begin position="207"/>
        <end position="228"/>
    </location>
</feature>
<feature type="domain" description="NADH:quinone oxidoreductase/Mrp antiporter transmembrane" evidence="18">
    <location>
        <begin position="104"/>
        <end position="376"/>
    </location>
</feature>
<comment type="function">
    <text evidence="17">Core subunit of the mitochondrial membrane respiratory chain NADH dehydrogenase (Complex I) which catalyzes electron transfer from NADH through the respiratory chain, using ubiquinone as an electron acceptor. Essential for the catalytic activity and assembly of complex I.</text>
</comment>
<feature type="transmembrane region" description="Helical" evidence="17">
    <location>
        <begin position="335"/>
        <end position="353"/>
    </location>
</feature>
<feature type="transmembrane region" description="Helical" evidence="17">
    <location>
        <begin position="108"/>
        <end position="128"/>
    </location>
</feature>
<feature type="transmembrane region" description="Helical" evidence="17">
    <location>
        <begin position="171"/>
        <end position="195"/>
    </location>
</feature>
<evidence type="ECO:0000256" key="17">
    <source>
        <dbReference type="RuleBase" id="RU003297"/>
    </source>
</evidence>
<evidence type="ECO:0000259" key="18">
    <source>
        <dbReference type="Pfam" id="PF00361"/>
    </source>
</evidence>
<dbReference type="GO" id="GO:0003954">
    <property type="term" value="F:NADH dehydrogenase activity"/>
    <property type="evidence" value="ECO:0007669"/>
    <property type="project" value="TreeGrafter"/>
</dbReference>
<keyword evidence="15 17" id="KW-0472">Membrane</keyword>
<feature type="transmembrane region" description="Helical" evidence="17">
    <location>
        <begin position="83"/>
        <end position="102"/>
    </location>
</feature>
<feature type="transmembrane region" description="Helical" evidence="17">
    <location>
        <begin position="7"/>
        <end position="33"/>
    </location>
</feature>
<evidence type="ECO:0000256" key="2">
    <source>
        <dbReference type="ARBA" id="ARBA00004225"/>
    </source>
</evidence>